<sequence>MGQKNYLLKKRILPLLLLFQLFLFNSNVFAQSVGDYRSVVSGNWTTLGTWQYYNGSAWVTPSGTNPQGYPGQYTTGNVTIASGHTVTIGGAGITTQPIASITINGNLLLNGNTSSTTTYNINSSSITVTPLIGTIQFENKVELVLPANAVLQVKTDTTPNPDYNGLIGDCSHNQDIKIGTLVYAYCKGGGSTALTFDEIMQAGGTLNAVAASNGPICAGNSINLSGSYVGGVVGTKPTYTYTWSIKDPNNVTSTSNSQNPVIPNAITGTYQATLTCTMTYSGTSYSNSEIITILVNAKPAKPSVDAVIQPNCSVSTGSVSLSNLPTGNWTINPGNISGTGNNATITGLATGTYNFAVTNAAGCTSDIATVVINSPNKTWNGTVNNDWFNANNWSPSGVPTAIQCVTIPNTTNKPIIVTATTTHANCNSLTILSGGTLEVTSGSNLHVTDFINVNSGGVLNLRNSANLIQTNNVANSGSITMDRTANNLHLFDYVYWSSPVENFTVTNVSPLTPTSKIYHWVTTHYNGSGYGYGNWLNVNENMVAGKGYIVRVPNGNTSFSTTFAGKPHNGVINKGVLRGPTVVANDIPGTNGPITTYDDNWNLVGNPYPSAIDAIEFLTANSSIIQGEVNLWTHSSAISTANPSPYYQTFSYNYKSNDYVTYNGSGDNIGATKGFNGKIAAGQGFFVKMIDGAAGSGNITFNNSMRTDGSNNAYNNGQFYRTSSQQTATTEPEKHRIWLDLIDSNMNTSRFMAGYIEGATHGKDHLYDATTNYSESLKAFTMLDQSDDIFVIQGRSLPFDPNDKINFGIQVPANATYKIAIADVDGLFKTEGQKIYVEDLLTNTTHDLTVSPYSFTSDKGIFKNRFVIKFNDQKLSNTDNEFSNSVVVFGKEQLTVKSELFSIKDVTVYDVLGKTLLHAKNISEKEYQANALRPTNSVILVKATLENGTIVTKKVIF</sequence>
<dbReference type="NCBIfam" id="NF033708">
    <property type="entry name" value="T9SS_Cterm_ChiA"/>
    <property type="match status" value="1"/>
</dbReference>
<keyword evidence="3" id="KW-1185">Reference proteome</keyword>
<accession>A0ABT0TKT5</accession>
<dbReference type="Gene3D" id="2.60.40.10">
    <property type="entry name" value="Immunoglobulins"/>
    <property type="match status" value="1"/>
</dbReference>
<comment type="caution">
    <text evidence="2">The sequence shown here is derived from an EMBL/GenBank/DDBJ whole genome shotgun (WGS) entry which is preliminary data.</text>
</comment>
<organism evidence="2 3">
    <name type="scientific">Flavobacterium luminosum</name>
    <dbReference type="NCBI Taxonomy" id="2949086"/>
    <lineage>
        <taxon>Bacteria</taxon>
        <taxon>Pseudomonadati</taxon>
        <taxon>Bacteroidota</taxon>
        <taxon>Flavobacteriia</taxon>
        <taxon>Flavobacteriales</taxon>
        <taxon>Flavobacteriaceae</taxon>
        <taxon>Flavobacterium</taxon>
    </lineage>
</organism>
<evidence type="ECO:0000313" key="2">
    <source>
        <dbReference type="EMBL" id="MCL9807916.1"/>
    </source>
</evidence>
<proteinExistence type="predicted"/>
<feature type="chain" id="PRO_5046546172" evidence="1">
    <location>
        <begin position="31"/>
        <end position="957"/>
    </location>
</feature>
<feature type="signal peptide" evidence="1">
    <location>
        <begin position="1"/>
        <end position="30"/>
    </location>
</feature>
<dbReference type="Proteomes" id="UP001317191">
    <property type="component" value="Unassembled WGS sequence"/>
</dbReference>
<evidence type="ECO:0000256" key="1">
    <source>
        <dbReference type="SAM" id="SignalP"/>
    </source>
</evidence>
<dbReference type="InterPro" id="IPR013783">
    <property type="entry name" value="Ig-like_fold"/>
</dbReference>
<name>A0ABT0TKT5_9FLAO</name>
<dbReference type="RefSeq" id="WP_250590555.1">
    <property type="nucleotide sequence ID" value="NZ_JAMLJM010000001.1"/>
</dbReference>
<keyword evidence="1" id="KW-0732">Signal</keyword>
<dbReference type="EMBL" id="JAMLJM010000001">
    <property type="protein sequence ID" value="MCL9807916.1"/>
    <property type="molecule type" value="Genomic_DNA"/>
</dbReference>
<dbReference type="SUPFAM" id="SSF49299">
    <property type="entry name" value="PKD domain"/>
    <property type="match status" value="1"/>
</dbReference>
<evidence type="ECO:0000313" key="3">
    <source>
        <dbReference type="Proteomes" id="UP001317191"/>
    </source>
</evidence>
<protein>
    <submittedName>
        <fullName evidence="2">T9SS sorting signal type C domain-containing protein</fullName>
    </submittedName>
</protein>
<reference evidence="2 3" key="1">
    <citation type="submission" date="2022-05" db="EMBL/GenBank/DDBJ databases">
        <title>Flavobacterium sp., isolated from activated sludge.</title>
        <authorList>
            <person name="Ran Q."/>
        </authorList>
    </citation>
    <scope>NUCLEOTIDE SEQUENCE [LARGE SCALE GENOMIC DNA]</scope>
    <source>
        <strain evidence="2 3">HXWNR70</strain>
    </source>
</reference>
<dbReference type="InterPro" id="IPR035986">
    <property type="entry name" value="PKD_dom_sf"/>
</dbReference>
<gene>
    <name evidence="2" type="ORF">NAT50_00920</name>
</gene>